<dbReference type="AlphaFoldDB" id="A0A1I3N540"/>
<dbReference type="PANTHER" id="PTHR42788">
    <property type="entry name" value="TAURINE IMPORT ATP-BINDING PROTEIN-RELATED"/>
    <property type="match status" value="1"/>
</dbReference>
<dbReference type="CDD" id="cd03293">
    <property type="entry name" value="ABC_NrtD_SsuB_transporters"/>
    <property type="match status" value="1"/>
</dbReference>
<dbReference type="PANTHER" id="PTHR42788:SF19">
    <property type="entry name" value="ALIPHATIC SULFONATES IMPORT ATP-BINDING PROTEIN SSUB 2"/>
    <property type="match status" value="1"/>
</dbReference>
<evidence type="ECO:0000256" key="4">
    <source>
        <dbReference type="ARBA" id="ARBA00022840"/>
    </source>
</evidence>
<dbReference type="Pfam" id="PF00005">
    <property type="entry name" value="ABC_tran"/>
    <property type="match status" value="1"/>
</dbReference>
<evidence type="ECO:0000256" key="3">
    <source>
        <dbReference type="ARBA" id="ARBA00022741"/>
    </source>
</evidence>
<evidence type="ECO:0000313" key="8">
    <source>
        <dbReference type="Proteomes" id="UP000199377"/>
    </source>
</evidence>
<gene>
    <name evidence="7" type="ORF">SAMN05216258_112125</name>
</gene>
<reference evidence="7 8" key="1">
    <citation type="submission" date="2016-10" db="EMBL/GenBank/DDBJ databases">
        <authorList>
            <person name="de Groot N.N."/>
        </authorList>
    </citation>
    <scope>NUCLEOTIDE SEQUENCE [LARGE SCALE GENOMIC DNA]</scope>
    <source>
        <strain evidence="7 8">CGMCC 1.11030</strain>
    </source>
</reference>
<evidence type="ECO:0000313" key="7">
    <source>
        <dbReference type="EMBL" id="SFJ04130.1"/>
    </source>
</evidence>
<dbReference type="STRING" id="1114924.SAMN05216258_112125"/>
<keyword evidence="2" id="KW-0813">Transport</keyword>
<dbReference type="InterPro" id="IPR003439">
    <property type="entry name" value="ABC_transporter-like_ATP-bd"/>
</dbReference>
<keyword evidence="3" id="KW-0547">Nucleotide-binding</keyword>
<dbReference type="PROSITE" id="PS50893">
    <property type="entry name" value="ABC_TRANSPORTER_2"/>
    <property type="match status" value="1"/>
</dbReference>
<dbReference type="InterPro" id="IPR017871">
    <property type="entry name" value="ABC_transporter-like_CS"/>
</dbReference>
<keyword evidence="8" id="KW-1185">Reference proteome</keyword>
<proteinExistence type="inferred from homology"/>
<evidence type="ECO:0000256" key="2">
    <source>
        <dbReference type="ARBA" id="ARBA00022448"/>
    </source>
</evidence>
<dbReference type="InterPro" id="IPR027417">
    <property type="entry name" value="P-loop_NTPase"/>
</dbReference>
<sequence length="280" mass="29984">MTPDLADGGAASAAPSPAAAERAARAPLMSVRNVTKVFGRDVVALRGMSLDVRQGDFISLLGPSGCGKSTALRLIAGLSNPTSGRIEWAGGGRTDADLGVVFQEPTLMPWATVAKNVWLPMRLRGKSFASCRADIEDALETVGLKGFEGAYPRELSGGMKMRVSIARAMVTRPKMILMDEPFAALDEITRFKLNNDLLAMRAKLNCTVIFVTHSVFESVFLSDRIVVMAARPGRVIHELNVDEPYPRAEIFRTSAEYAAQCRAASEALNEAMGGAGAGHE</sequence>
<dbReference type="PROSITE" id="PS50287">
    <property type="entry name" value="SRCR_2"/>
    <property type="match status" value="1"/>
</dbReference>
<dbReference type="Proteomes" id="UP000199377">
    <property type="component" value="Unassembled WGS sequence"/>
</dbReference>
<keyword evidence="4 7" id="KW-0067">ATP-binding</keyword>
<dbReference type="GO" id="GO:0005524">
    <property type="term" value="F:ATP binding"/>
    <property type="evidence" value="ECO:0007669"/>
    <property type="project" value="UniProtKB-KW"/>
</dbReference>
<feature type="domain" description="ABC transporter" evidence="6">
    <location>
        <begin position="29"/>
        <end position="257"/>
    </location>
</feature>
<dbReference type="GO" id="GO:0016020">
    <property type="term" value="C:membrane"/>
    <property type="evidence" value="ECO:0007669"/>
    <property type="project" value="InterPro"/>
</dbReference>
<comment type="similarity">
    <text evidence="1">Belongs to the ABC transporter superfamily.</text>
</comment>
<dbReference type="EMBL" id="FOQH01000012">
    <property type="protein sequence ID" value="SFJ04130.1"/>
    <property type="molecule type" value="Genomic_DNA"/>
</dbReference>
<dbReference type="GO" id="GO:0016887">
    <property type="term" value="F:ATP hydrolysis activity"/>
    <property type="evidence" value="ECO:0007669"/>
    <property type="project" value="InterPro"/>
</dbReference>
<dbReference type="InterPro" id="IPR050166">
    <property type="entry name" value="ABC_transporter_ATP-bind"/>
</dbReference>
<feature type="domain" description="SRCR" evidence="5">
    <location>
        <begin position="72"/>
        <end position="132"/>
    </location>
</feature>
<dbReference type="SUPFAM" id="SSF52540">
    <property type="entry name" value="P-loop containing nucleoside triphosphate hydrolases"/>
    <property type="match status" value="1"/>
</dbReference>
<dbReference type="InterPro" id="IPR003593">
    <property type="entry name" value="AAA+_ATPase"/>
</dbReference>
<name>A0A1I3N540_9RHOB</name>
<organism evidence="7 8">
    <name type="scientific">Albimonas pacifica</name>
    <dbReference type="NCBI Taxonomy" id="1114924"/>
    <lineage>
        <taxon>Bacteria</taxon>
        <taxon>Pseudomonadati</taxon>
        <taxon>Pseudomonadota</taxon>
        <taxon>Alphaproteobacteria</taxon>
        <taxon>Rhodobacterales</taxon>
        <taxon>Paracoccaceae</taxon>
        <taxon>Albimonas</taxon>
    </lineage>
</organism>
<protein>
    <submittedName>
        <fullName evidence="7">NitT/TauT family transport system ATP-binding protein</fullName>
    </submittedName>
</protein>
<dbReference type="SMART" id="SM00382">
    <property type="entry name" value="AAA"/>
    <property type="match status" value="1"/>
</dbReference>
<dbReference type="PROSITE" id="PS00211">
    <property type="entry name" value="ABC_TRANSPORTER_1"/>
    <property type="match status" value="1"/>
</dbReference>
<dbReference type="InterPro" id="IPR001190">
    <property type="entry name" value="SRCR"/>
</dbReference>
<evidence type="ECO:0000256" key="1">
    <source>
        <dbReference type="ARBA" id="ARBA00005417"/>
    </source>
</evidence>
<dbReference type="Gene3D" id="3.40.50.300">
    <property type="entry name" value="P-loop containing nucleotide triphosphate hydrolases"/>
    <property type="match status" value="1"/>
</dbReference>
<evidence type="ECO:0000259" key="6">
    <source>
        <dbReference type="PROSITE" id="PS50893"/>
    </source>
</evidence>
<evidence type="ECO:0000259" key="5">
    <source>
        <dbReference type="PROSITE" id="PS50287"/>
    </source>
</evidence>
<accession>A0A1I3N540</accession>